<evidence type="ECO:0000256" key="2">
    <source>
        <dbReference type="ARBA" id="ARBA00012483"/>
    </source>
</evidence>
<dbReference type="GO" id="GO:0016567">
    <property type="term" value="P:protein ubiquitination"/>
    <property type="evidence" value="ECO:0007669"/>
    <property type="project" value="InterPro"/>
</dbReference>
<reference evidence="8 9" key="1">
    <citation type="submission" date="2019-06" db="EMBL/GenBank/DDBJ databases">
        <title>Pseudomonas bimorpha sp. nov. isolated from bovine raw milk and skim milk concentrate.</title>
        <authorList>
            <person name="Hofmann K."/>
            <person name="Huptas C."/>
            <person name="Doll E."/>
            <person name="Scherer S."/>
            <person name="Wenning M."/>
        </authorList>
    </citation>
    <scope>NUCLEOTIDE SEQUENCE [LARGE SCALE GENOMIC DNA]</scope>
    <source>
        <strain evidence="8 9">DSM 13124</strain>
    </source>
</reference>
<dbReference type="InterPro" id="IPR050216">
    <property type="entry name" value="LRR_domain-containing"/>
</dbReference>
<dbReference type="RefSeq" id="WP_074844042.1">
    <property type="nucleotide sequence ID" value="NZ_FNSU01000001.1"/>
</dbReference>
<evidence type="ECO:0000256" key="4">
    <source>
        <dbReference type="ARBA" id="ARBA00022737"/>
    </source>
</evidence>
<dbReference type="GO" id="GO:0061630">
    <property type="term" value="F:ubiquitin protein ligase activity"/>
    <property type="evidence" value="ECO:0007669"/>
    <property type="project" value="UniProtKB-EC"/>
</dbReference>
<dbReference type="OrthoDB" id="1467561at2"/>
<protein>
    <recommendedName>
        <fullName evidence="2">RING-type E3 ubiquitin transferase</fullName>
        <ecNumber evidence="2">2.3.2.27</ecNumber>
    </recommendedName>
</protein>
<evidence type="ECO:0000256" key="6">
    <source>
        <dbReference type="PROSITE-ProRule" id="PRU01398"/>
    </source>
</evidence>
<keyword evidence="6" id="KW-0833">Ubl conjugation pathway</keyword>
<organism evidence="8 9">
    <name type="scientific">Pseudomonas marginalis</name>
    <name type="common">Pseudomonas panacis</name>
    <dbReference type="NCBI Taxonomy" id="298"/>
    <lineage>
        <taxon>Bacteria</taxon>
        <taxon>Pseudomonadati</taxon>
        <taxon>Pseudomonadota</taxon>
        <taxon>Gammaproteobacteria</taxon>
        <taxon>Pseudomonadales</taxon>
        <taxon>Pseudomonadaceae</taxon>
        <taxon>Pseudomonas</taxon>
    </lineage>
</organism>
<dbReference type="Gene3D" id="3.80.10.10">
    <property type="entry name" value="Ribonuclease Inhibitor"/>
    <property type="match status" value="1"/>
</dbReference>
<evidence type="ECO:0000259" key="7">
    <source>
        <dbReference type="PROSITE" id="PS52053"/>
    </source>
</evidence>
<comment type="similarity">
    <text evidence="6">Belongs to the LRR-containing bacterial E3 ligase family.</text>
</comment>
<dbReference type="InterPro" id="IPR032675">
    <property type="entry name" value="LRR_dom_sf"/>
</dbReference>
<dbReference type="GO" id="GO:0005737">
    <property type="term" value="C:cytoplasm"/>
    <property type="evidence" value="ECO:0007669"/>
    <property type="project" value="TreeGrafter"/>
</dbReference>
<dbReference type="Proteomes" id="UP000316123">
    <property type="component" value="Unassembled WGS sequence"/>
</dbReference>
<dbReference type="SUPFAM" id="SSF52058">
    <property type="entry name" value="L domain-like"/>
    <property type="match status" value="1"/>
</dbReference>
<keyword evidence="4" id="KW-0677">Repeat</keyword>
<dbReference type="GO" id="GO:0005576">
    <property type="term" value="C:extracellular region"/>
    <property type="evidence" value="ECO:0007669"/>
    <property type="project" value="UniProtKB-UniRule"/>
</dbReference>
<keyword evidence="3" id="KW-0433">Leucine-rich repeat</keyword>
<dbReference type="PANTHER" id="PTHR48051">
    <property type="match status" value="1"/>
</dbReference>
<proteinExistence type="inferred from homology"/>
<gene>
    <name evidence="8" type="ORF">FIV41_08450</name>
</gene>
<keyword evidence="6" id="KW-1035">Host cytoplasm</keyword>
<name>A0A9X9BUP8_PSEMA</name>
<evidence type="ECO:0000313" key="9">
    <source>
        <dbReference type="Proteomes" id="UP000316123"/>
    </source>
</evidence>
<evidence type="ECO:0000313" key="8">
    <source>
        <dbReference type="EMBL" id="TWR61084.1"/>
    </source>
</evidence>
<comment type="caution">
    <text evidence="8">The sequence shown here is derived from an EMBL/GenBank/DDBJ whole genome shotgun (WGS) entry which is preliminary data.</text>
</comment>
<dbReference type="EMBL" id="VFEQ01000004">
    <property type="protein sequence ID" value="TWR61084.1"/>
    <property type="molecule type" value="Genomic_DNA"/>
</dbReference>
<accession>A0A9X9BUP8</accession>
<dbReference type="InterPro" id="IPR003591">
    <property type="entry name" value="Leu-rich_rpt_typical-subtyp"/>
</dbReference>
<feature type="active site" description="Glycyl thioester intermediate" evidence="6">
    <location>
        <position position="1963"/>
    </location>
</feature>
<keyword evidence="6" id="KW-0832">Ubl conjugation</keyword>
<keyword evidence="6" id="KW-0964">Secreted</keyword>
<dbReference type="Gene3D" id="1.20.58.360">
    <property type="entry name" value="Shigella T3SS effector IpaH defines"/>
    <property type="match status" value="1"/>
</dbReference>
<evidence type="ECO:0000256" key="3">
    <source>
        <dbReference type="ARBA" id="ARBA00022614"/>
    </source>
</evidence>
<dbReference type="PANTHER" id="PTHR48051:SF1">
    <property type="entry name" value="RAS SUPPRESSOR PROTEIN 1"/>
    <property type="match status" value="1"/>
</dbReference>
<dbReference type="SMART" id="SM00369">
    <property type="entry name" value="LRR_TYP"/>
    <property type="match status" value="3"/>
</dbReference>
<evidence type="ECO:0000256" key="1">
    <source>
        <dbReference type="ARBA" id="ARBA00000900"/>
    </source>
</evidence>
<dbReference type="PROSITE" id="PS52053">
    <property type="entry name" value="NEL"/>
    <property type="match status" value="1"/>
</dbReference>
<keyword evidence="5" id="KW-0843">Virulence</keyword>
<feature type="domain" description="NEL" evidence="7">
    <location>
        <begin position="1871"/>
        <end position="2163"/>
    </location>
</feature>
<dbReference type="InterPro" id="IPR029487">
    <property type="entry name" value="NEL_dom"/>
</dbReference>
<comment type="catalytic activity">
    <reaction evidence="1">
        <text>S-ubiquitinyl-[E2 ubiquitin-conjugating enzyme]-L-cysteine + [acceptor protein]-L-lysine = [E2 ubiquitin-conjugating enzyme]-L-cysteine + N(6)-ubiquitinyl-[acceptor protein]-L-lysine.</text>
        <dbReference type="EC" id="2.3.2.27"/>
    </reaction>
</comment>
<evidence type="ECO:0000256" key="5">
    <source>
        <dbReference type="ARBA" id="ARBA00023026"/>
    </source>
</evidence>
<comment type="PTM">
    <text evidence="6">Ubiquitinated in the presence of host E1 ubiquitin-activating enzyme, E2 ubiquitin-conjugating enzyme and ubiquitin.</text>
</comment>
<dbReference type="Pfam" id="PF14496">
    <property type="entry name" value="NEL"/>
    <property type="match status" value="1"/>
</dbReference>
<dbReference type="EC" id="2.3.2.27" evidence="2"/>
<sequence>MPTQQLLNGLSGNLQSSTSWTQQQALELIQRNVIQALDGLDDEEKRRFVNLQRQALAALTAVETEKERVVSAFKTKGLAQLRDRIGGRDPEQYRFETTYLEKVEQPLPWERRTGSHIRVPRRSDMDLRHIEHVKSLSLWEAACVNFGFTAYARTDSGYTLIDASRVVGPDGDRSLSAREFIGIARELDLGHQLHVTIRATLGEHGTLRQLMNDAAQALLQFDVLDAWRNRAHNGLTRTMYERLRASIDGSGTQLSIESLSLTSGVTPIVSVPFVAWESYIPVPLMLIKIASLGVLSYFPFRPGGAFRYHDDARSAEADFRQQLLDSHQQGDLGWFSRQLPLVGLSAFQSLLTQEKRPEGMNWLAGTLYDGFHNAFPERTLNDIRFATDPHAGPAETLRQALAYRQLQRCQADMDTLASSRSEADWQAVKDAAAAIASEVLQLLLTPLPGGVTGMNRIMQLAVLGSMTYSVSVGLNEAAKGDASGFASTLTDVADLAISGRLINVAGKAHRQRMLEHLQRLGNPRKVTRPDGVDELWKADPGPYAHDRQYLLDGKSADALGVFTVHGKQYVKLHHEGQTLVAEVSHEVPSLRYVLKSGRSSYKPPIVFEPALQAWTFDLHNAHTLSDIQLLQRMLPNGSSVIHQLDLERMLRSTATTRTTLDRVWRGEPAPLNLIEGVRRLQADQVIQQIIERFPEPGYLPPYGDSLVLCLLTQLPDWPASLLLSISDPQRSVIETFGNLEHTVAESKTLTLIRSEDSGYQVEGDRGQPPYRAEPLLSLIISLQPAHSRLGLADQADASPEQRIMSVRRDVAALASRERMALFAAIFSYAGYEKSEPLPPINARRFLPIQASAPLVAVTPLLKKLRDLNRPLSPALLERLLQQHPLTPRQQQAYLQEGALPSHFHEELENHRIALRIDAAIDGLYHPRPYNTDADQWAREFASALVRHRLKRDFVITEVHAGAIATPYRSSGPDDRTVELRHSGDGAYEAYDMRNAGTIAVSPVVDSFYLAIGSVLQPHEHQALGMHSATDALGLRHTLGDYMSSQRTPEGFVSLVNGSLAQYEHTLPLPPALQPDAQGIFPLEGRHYLPLFGSLYRIIYDKRSFKWRLKHPQKVGVDTPTLEHNGHGAWRLSSENPMSWDDHSLLYRLGGDHHSFTQDMSKNILALTDTPAHLLRQVHRCGRAAPPLLVDTCKRFRIDQEIDQFIDAMYETPIASNARPDLQLLVLSSLPEWPDSHVLQIVDDNHQVTHQYPQRSSPDDLTVKITESDFKNARLLENIITHDDVTLALLGELPTTHEQRLFQLITRIVEYTDREKAQILHSLYQRSESGGSESVRRFKAKHPDLPTSTVTAILGHASPRELKQLHENNQLSLRLAEQARLSSHDLRLNRAYEGLHVSACANADSDRIILHLLKLLPTWPRHVRIDIRERDEQGRLLKTAGHLVGTSRKTVAKTHRGYQAYDANSVPLGQPSNDLLRVILSTLSASEQTVLGVTDETGITELRQQLADIALSRRVEIKGLLDIPHLQPWMQPAMGLERSFLVYPLWSRFWPFNGPRPPDLVAKVQEIYPRFTRDDARQLIQSLNLSEPAVLIELERRKAEYQAMDLELRRWSETALDEDNVIDDPAGQRQARRRYIADQLRQAWRRDNRAVYIAGLFHVYSLELQLDDGGLPPASFITGTSGFSHIEHLRISGNAFPSSAVEFLAKFNQLKALHLDCRMTELPSAITDMTSLTYLDLNDNDIRLTEEAVQRLATMVNLRDVDFSDNPDLALAPDVSQMTQLRILHLGNTGITQWPRGASALPYLMELHLQENQISTIPEEVFTNPWLQAANRNTLLHENPLSAPTLASIEAYRLDTGIRLGGQLRTPRHTAVAVDDLSQWLMGVPLQDVPARRALWEGLKTNETASADDVFRVLQDLTRTYAYIHGDTPRRALTHRVWTLLSAMGESRQLRDTVCLNTYGSGDCGDSVLLAFTNMELHHRIHQAKQQPRSYMADRALLALAKSCFYLNQLDHFADQFILERERANLTVDPAEVTVYLREKLAREFDLPFYPLELLYTVNDYVTDEVVNTARNTLLRLGESPALQEWILMSEFWIEYLASSEPEPFLTIKDTMSYKVSVLEQQLPDKRSDAYLERRQSLAEEERSEHNRLVRQLTEGTQLTLQHV</sequence>
<keyword evidence="6" id="KW-0808">Transferase</keyword>